<keyword evidence="10 15" id="KW-0472">Membrane</keyword>
<dbReference type="PROSITE" id="PS00108">
    <property type="entry name" value="PROTEIN_KINASE_ST"/>
    <property type="match status" value="1"/>
</dbReference>
<comment type="similarity">
    <text evidence="13">Belongs to the protein kinase superfamily.</text>
</comment>
<dbReference type="SUPFAM" id="SSF56112">
    <property type="entry name" value="Protein kinase-like (PK-like)"/>
    <property type="match status" value="1"/>
</dbReference>
<evidence type="ECO:0000256" key="7">
    <source>
        <dbReference type="ARBA" id="ARBA00022777"/>
    </source>
</evidence>
<keyword evidence="11" id="KW-0325">Glycoprotein</keyword>
<dbReference type="AlphaFoldDB" id="V7AJD5"/>
<keyword evidence="6 12" id="KW-0547">Nucleotide-binding</keyword>
<keyword evidence="4 15" id="KW-0812">Transmembrane</keyword>
<evidence type="ECO:0000256" key="8">
    <source>
        <dbReference type="ARBA" id="ARBA00022840"/>
    </source>
</evidence>
<dbReference type="PROSITE" id="PS00107">
    <property type="entry name" value="PROTEIN_KINASE_ATP"/>
    <property type="match status" value="1"/>
</dbReference>
<evidence type="ECO:0000256" key="2">
    <source>
        <dbReference type="ARBA" id="ARBA00022527"/>
    </source>
</evidence>
<dbReference type="Gene3D" id="3.30.200.20">
    <property type="entry name" value="Phosphorylase Kinase, domain 1"/>
    <property type="match status" value="2"/>
</dbReference>
<dbReference type="GO" id="GO:0005524">
    <property type="term" value="F:ATP binding"/>
    <property type="evidence" value="ECO:0007669"/>
    <property type="project" value="UniProtKB-UniRule"/>
</dbReference>
<keyword evidence="3" id="KW-0808">Transferase</keyword>
<dbReference type="InterPro" id="IPR000719">
    <property type="entry name" value="Prot_kinase_dom"/>
</dbReference>
<keyword evidence="9 15" id="KW-1133">Transmembrane helix</keyword>
<evidence type="ECO:0000313" key="18">
    <source>
        <dbReference type="Proteomes" id="UP000000226"/>
    </source>
</evidence>
<keyword evidence="7" id="KW-0418">Kinase</keyword>
<dbReference type="PROSITE" id="PS50011">
    <property type="entry name" value="PROTEIN_KINASE_DOM"/>
    <property type="match status" value="1"/>
</dbReference>
<name>V7AJD5_PHAVU</name>
<dbReference type="OMA" id="PNERIGN"/>
<dbReference type="STRING" id="3885.V7AJD5"/>
<evidence type="ECO:0000256" key="6">
    <source>
        <dbReference type="ARBA" id="ARBA00022741"/>
    </source>
</evidence>
<evidence type="ECO:0000256" key="9">
    <source>
        <dbReference type="ARBA" id="ARBA00022989"/>
    </source>
</evidence>
<dbReference type="Proteomes" id="UP000000226">
    <property type="component" value="Chromosome 11"/>
</dbReference>
<keyword evidence="18" id="KW-1185">Reference proteome</keyword>
<sequence>LFYRITRFQWEGDLFSLDPISIWVTARFLFGVAVLLALFIHTWRRRHYSMYENIETFLLHNNLNPIRYGYREIKKMSRGFKVKLGEGGFGCVYKGKLQSGSEVAIKIIGRVHHVNVVHLIGYCAKRQKHALVYEYMPSGSLDKYIFSNEESIPLSYEKTCCDVQILHFDIKPHNILLDDDFIPKVSDFGLAKLYPVENKSVALTMARGTIGYMAPELFYNNVGGVSNKADVYSFGMLLMEMGSRRRNSNPHAEHSSQQYFPFWIYDQIKDEKETHIEDASEEDKILVKKMYVVALWCIQLKPNECPSMKRVVEMLEEKVESLEMPPKPVYYPHETVGDDCGDNSNQTSWSGSTSSSENLGKTNTNIHGRARI</sequence>
<feature type="compositionally biased region" description="Polar residues" evidence="14">
    <location>
        <begin position="357"/>
        <end position="366"/>
    </location>
</feature>
<evidence type="ECO:0000256" key="3">
    <source>
        <dbReference type="ARBA" id="ARBA00022679"/>
    </source>
</evidence>
<feature type="compositionally biased region" description="Low complexity" evidence="14">
    <location>
        <begin position="343"/>
        <end position="356"/>
    </location>
</feature>
<dbReference type="Gene3D" id="1.10.510.10">
    <property type="entry name" value="Transferase(Phosphotransferase) domain 1"/>
    <property type="match status" value="1"/>
</dbReference>
<dbReference type="GO" id="GO:0016020">
    <property type="term" value="C:membrane"/>
    <property type="evidence" value="ECO:0007669"/>
    <property type="project" value="UniProtKB-SubCell"/>
</dbReference>
<evidence type="ECO:0000256" key="13">
    <source>
        <dbReference type="RuleBase" id="RU000304"/>
    </source>
</evidence>
<gene>
    <name evidence="17" type="ORF">PHAVU_011G198200g</name>
</gene>
<dbReference type="InterPro" id="IPR045874">
    <property type="entry name" value="LRK10/LRL21-25-like"/>
</dbReference>
<dbReference type="eggNOG" id="KOG1187">
    <property type="taxonomic scope" value="Eukaryota"/>
</dbReference>
<feature type="region of interest" description="Disordered" evidence="14">
    <location>
        <begin position="326"/>
        <end position="372"/>
    </location>
</feature>
<accession>V7AJD5</accession>
<dbReference type="PANTHER" id="PTHR27009">
    <property type="entry name" value="RUST RESISTANCE KINASE LR10-RELATED"/>
    <property type="match status" value="1"/>
</dbReference>
<evidence type="ECO:0000256" key="5">
    <source>
        <dbReference type="ARBA" id="ARBA00022729"/>
    </source>
</evidence>
<dbReference type="GO" id="GO:0004674">
    <property type="term" value="F:protein serine/threonine kinase activity"/>
    <property type="evidence" value="ECO:0007669"/>
    <property type="project" value="UniProtKB-KW"/>
</dbReference>
<keyword evidence="2 13" id="KW-0723">Serine/threonine-protein kinase</keyword>
<evidence type="ECO:0000256" key="14">
    <source>
        <dbReference type="SAM" id="MobiDB-lite"/>
    </source>
</evidence>
<protein>
    <recommendedName>
        <fullName evidence="16">Protein kinase domain-containing protein</fullName>
    </recommendedName>
</protein>
<evidence type="ECO:0000313" key="17">
    <source>
        <dbReference type="EMBL" id="ESW05654.1"/>
    </source>
</evidence>
<dbReference type="InterPro" id="IPR011009">
    <property type="entry name" value="Kinase-like_dom_sf"/>
</dbReference>
<dbReference type="InterPro" id="IPR008271">
    <property type="entry name" value="Ser/Thr_kinase_AS"/>
</dbReference>
<comment type="subcellular location">
    <subcellularLocation>
        <location evidence="1">Membrane</location>
        <topology evidence="1">Single-pass type I membrane protein</topology>
    </subcellularLocation>
</comment>
<dbReference type="Pfam" id="PF00069">
    <property type="entry name" value="Pkinase"/>
    <property type="match status" value="1"/>
</dbReference>
<evidence type="ECO:0000256" key="1">
    <source>
        <dbReference type="ARBA" id="ARBA00004479"/>
    </source>
</evidence>
<keyword evidence="8 12" id="KW-0067">ATP-binding</keyword>
<organism evidence="17 18">
    <name type="scientific">Phaseolus vulgaris</name>
    <name type="common">Kidney bean</name>
    <name type="synonym">French bean</name>
    <dbReference type="NCBI Taxonomy" id="3885"/>
    <lineage>
        <taxon>Eukaryota</taxon>
        <taxon>Viridiplantae</taxon>
        <taxon>Streptophyta</taxon>
        <taxon>Embryophyta</taxon>
        <taxon>Tracheophyta</taxon>
        <taxon>Spermatophyta</taxon>
        <taxon>Magnoliopsida</taxon>
        <taxon>eudicotyledons</taxon>
        <taxon>Gunneridae</taxon>
        <taxon>Pentapetalae</taxon>
        <taxon>rosids</taxon>
        <taxon>fabids</taxon>
        <taxon>Fabales</taxon>
        <taxon>Fabaceae</taxon>
        <taxon>Papilionoideae</taxon>
        <taxon>50 kb inversion clade</taxon>
        <taxon>NPAAA clade</taxon>
        <taxon>indigoferoid/millettioid clade</taxon>
        <taxon>Phaseoleae</taxon>
        <taxon>Phaseolus</taxon>
    </lineage>
</organism>
<dbReference type="SMART" id="SM00220">
    <property type="entry name" value="S_TKc"/>
    <property type="match status" value="1"/>
</dbReference>
<evidence type="ECO:0000256" key="12">
    <source>
        <dbReference type="PROSITE-ProRule" id="PRU10141"/>
    </source>
</evidence>
<evidence type="ECO:0000256" key="4">
    <source>
        <dbReference type="ARBA" id="ARBA00022692"/>
    </source>
</evidence>
<dbReference type="OrthoDB" id="544400at2759"/>
<evidence type="ECO:0000259" key="16">
    <source>
        <dbReference type="PROSITE" id="PS50011"/>
    </source>
</evidence>
<keyword evidence="5" id="KW-0732">Signal</keyword>
<evidence type="ECO:0000256" key="11">
    <source>
        <dbReference type="ARBA" id="ARBA00023180"/>
    </source>
</evidence>
<dbReference type="Gramene" id="ESW05654">
    <property type="protein sequence ID" value="ESW05654"/>
    <property type="gene ID" value="PHAVU_011G198200g"/>
</dbReference>
<dbReference type="InterPro" id="IPR017441">
    <property type="entry name" value="Protein_kinase_ATP_BS"/>
</dbReference>
<evidence type="ECO:0000256" key="15">
    <source>
        <dbReference type="SAM" id="Phobius"/>
    </source>
</evidence>
<proteinExistence type="inferred from homology"/>
<reference evidence="18" key="1">
    <citation type="journal article" date="2014" name="Nat. Genet.">
        <title>A reference genome for common bean and genome-wide analysis of dual domestications.</title>
        <authorList>
            <person name="Schmutz J."/>
            <person name="McClean P.E."/>
            <person name="Mamidi S."/>
            <person name="Wu G.A."/>
            <person name="Cannon S.B."/>
            <person name="Grimwood J."/>
            <person name="Jenkins J."/>
            <person name="Shu S."/>
            <person name="Song Q."/>
            <person name="Chavarro C."/>
            <person name="Torres-Torres M."/>
            <person name="Geffroy V."/>
            <person name="Moghaddam S.M."/>
            <person name="Gao D."/>
            <person name="Abernathy B."/>
            <person name="Barry K."/>
            <person name="Blair M."/>
            <person name="Brick M.A."/>
            <person name="Chovatia M."/>
            <person name="Gepts P."/>
            <person name="Goodstein D.M."/>
            <person name="Gonzales M."/>
            <person name="Hellsten U."/>
            <person name="Hyten D.L."/>
            <person name="Jia G."/>
            <person name="Kelly J.D."/>
            <person name="Kudrna D."/>
            <person name="Lee R."/>
            <person name="Richard M.M."/>
            <person name="Miklas P.N."/>
            <person name="Osorno J.M."/>
            <person name="Rodrigues J."/>
            <person name="Thareau V."/>
            <person name="Urrea C.A."/>
            <person name="Wang M."/>
            <person name="Yu Y."/>
            <person name="Zhang M."/>
            <person name="Wing R.A."/>
            <person name="Cregan P.B."/>
            <person name="Rokhsar D.S."/>
            <person name="Jackson S.A."/>
        </authorList>
    </citation>
    <scope>NUCLEOTIDE SEQUENCE [LARGE SCALE GENOMIC DNA]</scope>
    <source>
        <strain evidence="18">cv. G19833</strain>
    </source>
</reference>
<feature type="transmembrane region" description="Helical" evidence="15">
    <location>
        <begin position="20"/>
        <end position="40"/>
    </location>
</feature>
<feature type="non-terminal residue" evidence="17">
    <location>
        <position position="1"/>
    </location>
</feature>
<evidence type="ECO:0000256" key="10">
    <source>
        <dbReference type="ARBA" id="ARBA00023136"/>
    </source>
</evidence>
<dbReference type="EMBL" id="CM002298">
    <property type="protein sequence ID" value="ESW05654.1"/>
    <property type="molecule type" value="Genomic_DNA"/>
</dbReference>
<feature type="domain" description="Protein kinase" evidence="16">
    <location>
        <begin position="78"/>
        <end position="319"/>
    </location>
</feature>
<feature type="binding site" evidence="12">
    <location>
        <position position="106"/>
    </location>
    <ligand>
        <name>ATP</name>
        <dbReference type="ChEBI" id="CHEBI:30616"/>
    </ligand>
</feature>